<evidence type="ECO:0000259" key="1">
    <source>
        <dbReference type="Pfam" id="PF05685"/>
    </source>
</evidence>
<dbReference type="SUPFAM" id="SSF52980">
    <property type="entry name" value="Restriction endonuclease-like"/>
    <property type="match status" value="1"/>
</dbReference>
<dbReference type="PANTHER" id="PTHR35400:SF1">
    <property type="entry name" value="SLR1083 PROTEIN"/>
    <property type="match status" value="1"/>
</dbReference>
<sequence>MQTTESPLQLRLWTVDEYHRMAEAGIFEPSERVELLEGKIIWMIAKGTAHSSAVGRTNKLLQNRLGNQAWIAVQDPVKLNERSEPEPDIAVVKIDPLDYADHHPTPAEVYLIIEVADSSLKLDTEIKAKAYSQAGIKDYWVLDVVKRELIVFRNPTTEGYQNQAIITEQQKISPLDFPDLEIVVFQMLPLV</sequence>
<evidence type="ECO:0000313" key="2">
    <source>
        <dbReference type="EMBL" id="BAZ84377.1"/>
    </source>
</evidence>
<accession>A0A1Z4UYQ7</accession>
<dbReference type="CDD" id="cd06260">
    <property type="entry name" value="DUF820-like"/>
    <property type="match status" value="1"/>
</dbReference>
<name>A0A1Z4UYQ7_9CYAN</name>
<dbReference type="InterPro" id="IPR011335">
    <property type="entry name" value="Restrct_endonuc-II-like"/>
</dbReference>
<gene>
    <name evidence="2" type="ORF">NIES806_05630</name>
</gene>
<dbReference type="InterPro" id="IPR012296">
    <property type="entry name" value="Nuclease_put_TT1808"/>
</dbReference>
<organism evidence="2 3">
    <name type="scientific">Dolichospermum compactum NIES-806</name>
    <dbReference type="NCBI Taxonomy" id="1973481"/>
    <lineage>
        <taxon>Bacteria</taxon>
        <taxon>Bacillati</taxon>
        <taxon>Cyanobacteriota</taxon>
        <taxon>Cyanophyceae</taxon>
        <taxon>Nostocales</taxon>
        <taxon>Aphanizomenonaceae</taxon>
        <taxon>Dolichospermum</taxon>
        <taxon>Dolichospermum compactum</taxon>
    </lineage>
</organism>
<dbReference type="OrthoDB" id="509866at2"/>
<dbReference type="KEGG" id="dcm:NIES806_05630"/>
<dbReference type="PANTHER" id="PTHR35400">
    <property type="entry name" value="SLR1083 PROTEIN"/>
    <property type="match status" value="1"/>
</dbReference>
<dbReference type="RefSeq" id="WP_096663734.1">
    <property type="nucleotide sequence ID" value="NZ_AP018316.1"/>
</dbReference>
<keyword evidence="3" id="KW-1185">Reference proteome</keyword>
<dbReference type="Pfam" id="PF05685">
    <property type="entry name" value="Uma2"/>
    <property type="match status" value="1"/>
</dbReference>
<dbReference type="Gene3D" id="3.90.1570.10">
    <property type="entry name" value="tt1808, chain A"/>
    <property type="match status" value="1"/>
</dbReference>
<dbReference type="AlphaFoldDB" id="A0A1Z4UYQ7"/>
<dbReference type="Proteomes" id="UP000218702">
    <property type="component" value="Chromosome"/>
</dbReference>
<feature type="domain" description="Putative restriction endonuclease" evidence="1">
    <location>
        <begin position="15"/>
        <end position="182"/>
    </location>
</feature>
<proteinExistence type="predicted"/>
<protein>
    <recommendedName>
        <fullName evidence="1">Putative restriction endonuclease domain-containing protein</fullName>
    </recommendedName>
</protein>
<dbReference type="InterPro" id="IPR008538">
    <property type="entry name" value="Uma2"/>
</dbReference>
<dbReference type="EMBL" id="AP018316">
    <property type="protein sequence ID" value="BAZ84377.1"/>
    <property type="molecule type" value="Genomic_DNA"/>
</dbReference>
<reference evidence="2 3" key="1">
    <citation type="submission" date="2017-06" db="EMBL/GenBank/DDBJ databases">
        <title>Genome sequencing of cyanobaciteial culture collection at National Institute for Environmental Studies (NIES).</title>
        <authorList>
            <person name="Hirose Y."/>
            <person name="Shimura Y."/>
            <person name="Fujisawa T."/>
            <person name="Nakamura Y."/>
            <person name="Kawachi M."/>
        </authorList>
    </citation>
    <scope>NUCLEOTIDE SEQUENCE [LARGE SCALE GENOMIC DNA]</scope>
    <source>
        <strain evidence="2 3">NIES-806</strain>
    </source>
</reference>
<evidence type="ECO:0000313" key="3">
    <source>
        <dbReference type="Proteomes" id="UP000218702"/>
    </source>
</evidence>